<evidence type="ECO:0000256" key="9">
    <source>
        <dbReference type="ARBA" id="ARBA00023136"/>
    </source>
</evidence>
<dbReference type="Gene3D" id="2.40.170.20">
    <property type="entry name" value="TonB-dependent receptor, beta-barrel domain"/>
    <property type="match status" value="1"/>
</dbReference>
<sequence length="617" mass="66178">MTSPLASQAALASLALAIAAPAAHAQATAIDSIIVTATRTPTLASEVISDTVTITAEQIANSGAGSITELLQRQRGLEVSRTGGPGTTSNVFIRGANGNQSVVLVDGVRIASASTGSASWNGIPLSAIDRIEIVYGPLSTLYGADAIGGVIQLFTKQGKGAPSVTASVGGGSDRTFAADAAVSGGTDQLSYSFSVSKERSDGFSATRSGSFSFDPDDDGYDRKSAAGQVVYRLSPGHELGAMFLYTDTESDYDSNDFAAYNTQKLSNVGVYARNQILPFWTMLVQASQARDKSGSFYGAGPFGFSQIDTTTSTLTWQNDFRIGADNLQVLYEHRKEEVDGSTTALNRKRHTNAIAASYSVKRGAHLANIGVRHDDNSEYGSKTTGSVGYGYRFNSALRAEASFGTSFRAPSYNELYYPSYGNPANRPEKGRNAEGGIHYDDGTTQLGAVYYHNKLSDLLLSTSPCPFPNTPEVTYSFGCAYNVNKALLEGLSLSAERKMGNLLLTANADFQDPKDETTGKRLQRRAKRHANFIAEYDLGAVKTGAELQLSSDRFDDAGNRNRLAGYGLVNLYATYRFSGDWSALVRWNNVGDRNYELARYYQTGGSNVFAALRYGFK</sequence>
<keyword evidence="7" id="KW-0406">Ion transport</keyword>
<evidence type="ECO:0000256" key="8">
    <source>
        <dbReference type="ARBA" id="ARBA00023077"/>
    </source>
</evidence>
<evidence type="ECO:0000256" key="15">
    <source>
        <dbReference type="SAM" id="SignalP"/>
    </source>
</evidence>
<gene>
    <name evidence="18" type="ORF">GJV26_09815</name>
</gene>
<dbReference type="PROSITE" id="PS52016">
    <property type="entry name" value="TONB_DEPENDENT_REC_3"/>
    <property type="match status" value="1"/>
</dbReference>
<evidence type="ECO:0000256" key="7">
    <source>
        <dbReference type="ARBA" id="ARBA00023065"/>
    </source>
</evidence>
<dbReference type="RefSeq" id="WP_155708660.1">
    <property type="nucleotide sequence ID" value="NZ_BMWU01000083.1"/>
</dbReference>
<keyword evidence="10 18" id="KW-0675">Receptor</keyword>
<keyword evidence="5 12" id="KW-0812">Transmembrane</keyword>
<dbReference type="CDD" id="cd01347">
    <property type="entry name" value="ligand_gated_channel"/>
    <property type="match status" value="1"/>
</dbReference>
<evidence type="ECO:0000256" key="6">
    <source>
        <dbReference type="ARBA" id="ARBA00022729"/>
    </source>
</evidence>
<dbReference type="InterPro" id="IPR037066">
    <property type="entry name" value="Plug_dom_sf"/>
</dbReference>
<keyword evidence="3 12" id="KW-0813">Transport</keyword>
<evidence type="ECO:0000256" key="3">
    <source>
        <dbReference type="ARBA" id="ARBA00022448"/>
    </source>
</evidence>
<evidence type="ECO:0000313" key="19">
    <source>
        <dbReference type="Proteomes" id="UP000431684"/>
    </source>
</evidence>
<dbReference type="InterPro" id="IPR010916">
    <property type="entry name" value="TonB_box_CS"/>
</dbReference>
<name>A0A6I3XHW9_9BURK</name>
<keyword evidence="4 12" id="KW-1134">Transmembrane beta strand</keyword>
<proteinExistence type="inferred from homology"/>
<evidence type="ECO:0000256" key="11">
    <source>
        <dbReference type="ARBA" id="ARBA00023237"/>
    </source>
</evidence>
<organism evidence="18 19">
    <name type="scientific">Pseudoduganella dura</name>
    <dbReference type="NCBI Taxonomy" id="321982"/>
    <lineage>
        <taxon>Bacteria</taxon>
        <taxon>Pseudomonadati</taxon>
        <taxon>Pseudomonadota</taxon>
        <taxon>Betaproteobacteria</taxon>
        <taxon>Burkholderiales</taxon>
        <taxon>Oxalobacteraceae</taxon>
        <taxon>Telluria group</taxon>
        <taxon>Pseudoduganella</taxon>
    </lineage>
</organism>
<dbReference type="InterPro" id="IPR036942">
    <property type="entry name" value="Beta-barrel_TonB_sf"/>
</dbReference>
<feature type="short sequence motif" description="TonB box" evidence="13">
    <location>
        <begin position="32"/>
        <end position="38"/>
    </location>
</feature>
<keyword evidence="8 13" id="KW-0798">TonB box</keyword>
<dbReference type="PROSITE" id="PS00430">
    <property type="entry name" value="TONB_DEPENDENT_REC_1"/>
    <property type="match status" value="1"/>
</dbReference>
<evidence type="ECO:0000256" key="5">
    <source>
        <dbReference type="ARBA" id="ARBA00022692"/>
    </source>
</evidence>
<keyword evidence="9 12" id="KW-0472">Membrane</keyword>
<dbReference type="GO" id="GO:0006811">
    <property type="term" value="P:monoatomic ion transport"/>
    <property type="evidence" value="ECO:0007669"/>
    <property type="project" value="UniProtKB-KW"/>
</dbReference>
<feature type="signal peptide" evidence="15">
    <location>
        <begin position="1"/>
        <end position="25"/>
    </location>
</feature>
<comment type="similarity">
    <text evidence="2 12 14">Belongs to the TonB-dependent receptor family.</text>
</comment>
<protein>
    <submittedName>
        <fullName evidence="18">TonB-dependent receptor</fullName>
    </submittedName>
</protein>
<dbReference type="SUPFAM" id="SSF56935">
    <property type="entry name" value="Porins"/>
    <property type="match status" value="1"/>
</dbReference>
<keyword evidence="6 15" id="KW-0732">Signal</keyword>
<evidence type="ECO:0000256" key="4">
    <source>
        <dbReference type="ARBA" id="ARBA00022452"/>
    </source>
</evidence>
<dbReference type="OrthoDB" id="183532at2"/>
<dbReference type="PANTHER" id="PTHR30069:SF53">
    <property type="entry name" value="COLICIN I RECEPTOR-RELATED"/>
    <property type="match status" value="1"/>
</dbReference>
<dbReference type="GO" id="GO:0015889">
    <property type="term" value="P:cobalamin transport"/>
    <property type="evidence" value="ECO:0007669"/>
    <property type="project" value="TreeGrafter"/>
</dbReference>
<dbReference type="Pfam" id="PF00593">
    <property type="entry name" value="TonB_dep_Rec_b-barrel"/>
    <property type="match status" value="1"/>
</dbReference>
<evidence type="ECO:0000256" key="1">
    <source>
        <dbReference type="ARBA" id="ARBA00004571"/>
    </source>
</evidence>
<evidence type="ECO:0000256" key="13">
    <source>
        <dbReference type="PROSITE-ProRule" id="PRU10143"/>
    </source>
</evidence>
<evidence type="ECO:0000259" key="16">
    <source>
        <dbReference type="Pfam" id="PF00593"/>
    </source>
</evidence>
<feature type="domain" description="TonB-dependent receptor plug" evidence="17">
    <location>
        <begin position="49"/>
        <end position="150"/>
    </location>
</feature>
<dbReference type="EMBL" id="WNWM01000002">
    <property type="protein sequence ID" value="MUI12762.1"/>
    <property type="molecule type" value="Genomic_DNA"/>
</dbReference>
<evidence type="ECO:0000313" key="18">
    <source>
        <dbReference type="EMBL" id="MUI12762.1"/>
    </source>
</evidence>
<dbReference type="Pfam" id="PF07715">
    <property type="entry name" value="Plug"/>
    <property type="match status" value="1"/>
</dbReference>
<comment type="caution">
    <text evidence="18">The sequence shown here is derived from an EMBL/GenBank/DDBJ whole genome shotgun (WGS) entry which is preliminary data.</text>
</comment>
<dbReference type="InterPro" id="IPR039426">
    <property type="entry name" value="TonB-dep_rcpt-like"/>
</dbReference>
<evidence type="ECO:0000256" key="2">
    <source>
        <dbReference type="ARBA" id="ARBA00009810"/>
    </source>
</evidence>
<dbReference type="PANTHER" id="PTHR30069">
    <property type="entry name" value="TONB-DEPENDENT OUTER MEMBRANE RECEPTOR"/>
    <property type="match status" value="1"/>
</dbReference>
<evidence type="ECO:0000256" key="14">
    <source>
        <dbReference type="RuleBase" id="RU003357"/>
    </source>
</evidence>
<feature type="chain" id="PRO_5026353752" evidence="15">
    <location>
        <begin position="26"/>
        <end position="617"/>
    </location>
</feature>
<dbReference type="InterPro" id="IPR012910">
    <property type="entry name" value="Plug_dom"/>
</dbReference>
<dbReference type="Gene3D" id="2.170.130.10">
    <property type="entry name" value="TonB-dependent receptor, plug domain"/>
    <property type="match status" value="1"/>
</dbReference>
<reference evidence="18 19" key="1">
    <citation type="submission" date="2019-11" db="EMBL/GenBank/DDBJ databases">
        <title>Draft Genome Sequences of Six Type Strains of the Genus Massilia.</title>
        <authorList>
            <person name="Miess H."/>
            <person name="Frediansyah A."/>
            <person name="Goeker M."/>
            <person name="Gross H."/>
        </authorList>
    </citation>
    <scope>NUCLEOTIDE SEQUENCE [LARGE SCALE GENOMIC DNA]</scope>
    <source>
        <strain evidence="18 19">DSM 17513</strain>
    </source>
</reference>
<feature type="domain" description="TonB-dependent receptor-like beta-barrel" evidence="16">
    <location>
        <begin position="183"/>
        <end position="590"/>
    </location>
</feature>
<dbReference type="InterPro" id="IPR000531">
    <property type="entry name" value="Beta-barrel_TonB"/>
</dbReference>
<keyword evidence="11 12" id="KW-0998">Cell outer membrane</keyword>
<evidence type="ECO:0000256" key="12">
    <source>
        <dbReference type="PROSITE-ProRule" id="PRU01360"/>
    </source>
</evidence>
<comment type="subcellular location">
    <subcellularLocation>
        <location evidence="1 12">Cell outer membrane</location>
        <topology evidence="1 12">Multi-pass membrane protein</topology>
    </subcellularLocation>
</comment>
<accession>A0A6I3XHW9</accession>
<dbReference type="GO" id="GO:0009279">
    <property type="term" value="C:cell outer membrane"/>
    <property type="evidence" value="ECO:0007669"/>
    <property type="project" value="UniProtKB-SubCell"/>
</dbReference>
<evidence type="ECO:0000256" key="10">
    <source>
        <dbReference type="ARBA" id="ARBA00023170"/>
    </source>
</evidence>
<evidence type="ECO:0000259" key="17">
    <source>
        <dbReference type="Pfam" id="PF07715"/>
    </source>
</evidence>
<keyword evidence="19" id="KW-1185">Reference proteome</keyword>
<dbReference type="Proteomes" id="UP000431684">
    <property type="component" value="Unassembled WGS sequence"/>
</dbReference>
<dbReference type="AlphaFoldDB" id="A0A6I3XHW9"/>